<keyword evidence="1" id="KW-0677">Repeat</keyword>
<dbReference type="Pfam" id="PF00013">
    <property type="entry name" value="KH_1"/>
    <property type="match status" value="8"/>
</dbReference>
<dbReference type="InterPro" id="IPR036612">
    <property type="entry name" value="KH_dom_type_1_sf"/>
</dbReference>
<dbReference type="InterPro" id="IPR004087">
    <property type="entry name" value="KH_dom"/>
</dbReference>
<dbReference type="SUPFAM" id="SSF54791">
    <property type="entry name" value="Eukaryotic type KH-domain (KH-domain type I)"/>
    <property type="match status" value="8"/>
</dbReference>
<evidence type="ECO:0000256" key="1">
    <source>
        <dbReference type="ARBA" id="ARBA00022737"/>
    </source>
</evidence>
<dbReference type="PANTHER" id="PTHR10288">
    <property type="entry name" value="KH DOMAIN CONTAINING RNA BINDING PROTEIN"/>
    <property type="match status" value="1"/>
</dbReference>
<dbReference type="CDD" id="cd22418">
    <property type="entry name" value="KH-I_Vigilin_rpt15"/>
    <property type="match status" value="2"/>
</dbReference>
<feature type="domain" description="K Homology" evidence="3">
    <location>
        <begin position="483"/>
        <end position="552"/>
    </location>
</feature>
<dbReference type="Gene3D" id="3.30.1370.10">
    <property type="entry name" value="K Homology domain, type 1"/>
    <property type="match status" value="8"/>
</dbReference>
<feature type="domain" description="K Homology" evidence="3">
    <location>
        <begin position="556"/>
        <end position="625"/>
    </location>
</feature>
<accession>A0AAV2AUC7</accession>
<name>A0AAV2AUC7_9ARAC</name>
<dbReference type="PROSITE" id="PS50084">
    <property type="entry name" value="KH_TYPE_1"/>
    <property type="match status" value="8"/>
</dbReference>
<evidence type="ECO:0000256" key="2">
    <source>
        <dbReference type="PROSITE-ProRule" id="PRU00117"/>
    </source>
</evidence>
<feature type="domain" description="K Homology" evidence="3">
    <location>
        <begin position="407"/>
        <end position="475"/>
    </location>
</feature>
<dbReference type="InterPro" id="IPR004088">
    <property type="entry name" value="KH_dom_type_1"/>
</dbReference>
<sequence>MENEISKDIIIEKAFHRDINGTKGEKIRGISDKFNQLDMHKEELLIDSEVHCHIIGNRGRNLLKLMDMFKVDICFPRSSDPNPDLVVIQGAEDDVLEAKNHLLQLEEKYLLRNFELTVEVDPQYHSKIIGRNGAVISKIRKDHNVQTKFPERDSANDRVITIIGHEKDAEAAKEAILKLVEEQLLRNFELTVEVDPQYHSKIIGRNGAVISKIRKDHNVQTKFPERDSANDRVITIIGHEKDAEAAKEAILKLVEEQEDMHKEELLIYSEVHSHIIGSGGRNLFKIMDMFKVDICFPRSSDPNPDLVVIQGAEDDVLEAKNHLLQLEEKYLLRNFELTVEVDPQYHSKIIGRNGAVISKIRKDHNVQTKFPERDSANDRVITIIGHEKDAEAAKEAILKLVQEQDNVQIIEEMEVPYNLHRLIIGHKGTEVKNMKELYDVMIFIPPIEEKSDVITIKGPPENVAKVKEALKEKIEEIQDNLSRSFRVTVEVDPQYHPKIIGYNGTVISKIRNNHNVKIRFPKRDSANDRVITIYGYKNDAEAAKEAILKLIQEREKLYKEHVYIDSRVHSSIIGNGSHNLLKIMNLFKVDIRFPRPSDPDPDLVVIQGSEDDVLAAKDYILNLELKYTKIKNSEYFFK</sequence>
<feature type="domain" description="K Homology" evidence="3">
    <location>
        <begin position="112"/>
        <end position="181"/>
    </location>
</feature>
<organism evidence="4 5">
    <name type="scientific">Larinioides sclopetarius</name>
    <dbReference type="NCBI Taxonomy" id="280406"/>
    <lineage>
        <taxon>Eukaryota</taxon>
        <taxon>Metazoa</taxon>
        <taxon>Ecdysozoa</taxon>
        <taxon>Arthropoda</taxon>
        <taxon>Chelicerata</taxon>
        <taxon>Arachnida</taxon>
        <taxon>Araneae</taxon>
        <taxon>Araneomorphae</taxon>
        <taxon>Entelegynae</taxon>
        <taxon>Araneoidea</taxon>
        <taxon>Araneidae</taxon>
        <taxon>Larinioides</taxon>
    </lineage>
</organism>
<evidence type="ECO:0000313" key="4">
    <source>
        <dbReference type="EMBL" id="CAL1287285.1"/>
    </source>
</evidence>
<keyword evidence="2" id="KW-0694">RNA-binding</keyword>
<feature type="domain" description="K Homology" evidence="3">
    <location>
        <begin position="38"/>
        <end position="107"/>
    </location>
</feature>
<feature type="domain" description="K Homology" evidence="3">
    <location>
        <begin position="186"/>
        <end position="255"/>
    </location>
</feature>
<dbReference type="GO" id="GO:0003723">
    <property type="term" value="F:RNA binding"/>
    <property type="evidence" value="ECO:0007669"/>
    <property type="project" value="UniProtKB-UniRule"/>
</dbReference>
<evidence type="ECO:0000259" key="3">
    <source>
        <dbReference type="SMART" id="SM00322"/>
    </source>
</evidence>
<dbReference type="GO" id="GO:0010468">
    <property type="term" value="P:regulation of gene expression"/>
    <property type="evidence" value="ECO:0007669"/>
    <property type="project" value="UniProtKB-ARBA"/>
</dbReference>
<dbReference type="AlphaFoldDB" id="A0AAV2AUC7"/>
<dbReference type="EMBL" id="CAXIEN010000215">
    <property type="protein sequence ID" value="CAL1287285.1"/>
    <property type="molecule type" value="Genomic_DNA"/>
</dbReference>
<dbReference type="Proteomes" id="UP001497382">
    <property type="component" value="Unassembled WGS sequence"/>
</dbReference>
<dbReference type="CDD" id="cd22417">
    <property type="entry name" value="KH-I_Vigilin_rpt14"/>
    <property type="match status" value="4"/>
</dbReference>
<comment type="caution">
    <text evidence="4">The sequence shown here is derived from an EMBL/GenBank/DDBJ whole genome shotgun (WGS) entry which is preliminary data.</text>
</comment>
<evidence type="ECO:0000313" key="5">
    <source>
        <dbReference type="Proteomes" id="UP001497382"/>
    </source>
</evidence>
<feature type="domain" description="K Homology" evidence="3">
    <location>
        <begin position="333"/>
        <end position="402"/>
    </location>
</feature>
<reference evidence="4 5" key="1">
    <citation type="submission" date="2024-04" db="EMBL/GenBank/DDBJ databases">
        <authorList>
            <person name="Rising A."/>
            <person name="Reimegard J."/>
            <person name="Sonavane S."/>
            <person name="Akerstrom W."/>
            <person name="Nylinder S."/>
            <person name="Hedman E."/>
            <person name="Kallberg Y."/>
        </authorList>
    </citation>
    <scope>NUCLEOTIDE SEQUENCE [LARGE SCALE GENOMIC DNA]</scope>
</reference>
<protein>
    <recommendedName>
        <fullName evidence="3">K Homology domain-containing protein</fullName>
    </recommendedName>
</protein>
<keyword evidence="5" id="KW-1185">Reference proteome</keyword>
<feature type="domain" description="K Homology" evidence="3">
    <location>
        <begin position="259"/>
        <end position="328"/>
    </location>
</feature>
<dbReference type="SMART" id="SM00322">
    <property type="entry name" value="KH"/>
    <property type="match status" value="8"/>
</dbReference>
<gene>
    <name evidence="4" type="ORF">LARSCL_LOCUS14742</name>
</gene>
<proteinExistence type="predicted"/>